<keyword evidence="1" id="KW-0472">Membrane</keyword>
<name>A0A2N7U2F9_9GAMM</name>
<accession>A0A2N7U2F9</accession>
<keyword evidence="1" id="KW-1133">Transmembrane helix</keyword>
<protein>
    <recommendedName>
        <fullName evidence="4">DUF2007 domain-containing protein</fullName>
    </recommendedName>
</protein>
<keyword evidence="3" id="KW-1185">Reference proteome</keyword>
<evidence type="ECO:0008006" key="4">
    <source>
        <dbReference type="Google" id="ProtNLM"/>
    </source>
</evidence>
<dbReference type="AlphaFoldDB" id="A0A2N7U2F9"/>
<proteinExistence type="predicted"/>
<dbReference type="Proteomes" id="UP000235803">
    <property type="component" value="Unassembled WGS sequence"/>
</dbReference>
<evidence type="ECO:0000313" key="2">
    <source>
        <dbReference type="EMBL" id="PMR74609.1"/>
    </source>
</evidence>
<keyword evidence="1" id="KW-0812">Transmembrane</keyword>
<reference evidence="2 3" key="1">
    <citation type="submission" date="2018-01" db="EMBL/GenBank/DDBJ databases">
        <title>Halomonas endophytica sp. nov., isolated from storage liquid in the stems of Populus euphratica.</title>
        <authorList>
            <person name="Chen C."/>
        </authorList>
    </citation>
    <scope>NUCLEOTIDE SEQUENCE [LARGE SCALE GENOMIC DNA]</scope>
    <source>
        <strain evidence="2 3">MC28</strain>
    </source>
</reference>
<feature type="transmembrane region" description="Helical" evidence="1">
    <location>
        <begin position="98"/>
        <end position="120"/>
    </location>
</feature>
<comment type="caution">
    <text evidence="2">The sequence shown here is derived from an EMBL/GenBank/DDBJ whole genome shotgun (WGS) entry which is preliminary data.</text>
</comment>
<dbReference type="InterPro" id="IPR046162">
    <property type="entry name" value="DUF6164"/>
</dbReference>
<dbReference type="OrthoDB" id="5569385at2"/>
<evidence type="ECO:0000256" key="1">
    <source>
        <dbReference type="SAM" id="Phobius"/>
    </source>
</evidence>
<dbReference type="Pfam" id="PF19661">
    <property type="entry name" value="DUF6164"/>
    <property type="match status" value="1"/>
</dbReference>
<sequence length="127" mass="14670">MSVLLFRLGNVPADEAEDIRRLLDEHGFDTYETQAGFWRLGVEAIWLRHDDQKDAARAVIDRYQEERRRRLRQEHADLAERGELPTLWRRLLRHPIQVLLVALAVLAILALTLLPFLGLIEALGIPS</sequence>
<gene>
    <name evidence="2" type="ORF">C1H69_12140</name>
</gene>
<evidence type="ECO:0000313" key="3">
    <source>
        <dbReference type="Proteomes" id="UP000235803"/>
    </source>
</evidence>
<dbReference type="RefSeq" id="WP_102653674.1">
    <property type="nucleotide sequence ID" value="NZ_PNRF01000027.1"/>
</dbReference>
<organism evidence="2 3">
    <name type="scientific">Billgrantia endophytica</name>
    <dbReference type="NCBI Taxonomy" id="2033802"/>
    <lineage>
        <taxon>Bacteria</taxon>
        <taxon>Pseudomonadati</taxon>
        <taxon>Pseudomonadota</taxon>
        <taxon>Gammaproteobacteria</taxon>
        <taxon>Oceanospirillales</taxon>
        <taxon>Halomonadaceae</taxon>
        <taxon>Billgrantia</taxon>
    </lineage>
</organism>
<dbReference type="EMBL" id="PNRF01000027">
    <property type="protein sequence ID" value="PMR74609.1"/>
    <property type="molecule type" value="Genomic_DNA"/>
</dbReference>